<proteinExistence type="predicted"/>
<organism evidence="2 3">
    <name type="scientific">Cupriavidus necator (strain ATCC 17699 / DSM 428 / KCTC 22496 / NCIMB 10442 / H16 / Stanier 337)</name>
    <name type="common">Ralstonia eutropha</name>
    <dbReference type="NCBI Taxonomy" id="381666"/>
    <lineage>
        <taxon>Bacteria</taxon>
        <taxon>Pseudomonadati</taxon>
        <taxon>Pseudomonadota</taxon>
        <taxon>Betaproteobacteria</taxon>
        <taxon>Burkholderiales</taxon>
        <taxon>Burkholderiaceae</taxon>
        <taxon>Cupriavidus</taxon>
    </lineage>
</organism>
<keyword evidence="1" id="KW-1133">Transmembrane helix</keyword>
<dbReference type="Proteomes" id="UP000008210">
    <property type="component" value="Chromosome 2"/>
</dbReference>
<feature type="transmembrane region" description="Helical" evidence="1">
    <location>
        <begin position="75"/>
        <end position="96"/>
    </location>
</feature>
<name>Q0K2N9_CUPNH</name>
<keyword evidence="1" id="KW-0812">Transmembrane</keyword>
<dbReference type="InterPro" id="IPR009781">
    <property type="entry name" value="DUF1345"/>
</dbReference>
<dbReference type="EMBL" id="AM260480">
    <property type="protein sequence ID" value="CAJ95735.1"/>
    <property type="molecule type" value="Genomic_DNA"/>
</dbReference>
<evidence type="ECO:0000313" key="3">
    <source>
        <dbReference type="Proteomes" id="UP000008210"/>
    </source>
</evidence>
<evidence type="ECO:0000256" key="1">
    <source>
        <dbReference type="SAM" id="Phobius"/>
    </source>
</evidence>
<feature type="transmembrane region" description="Helical" evidence="1">
    <location>
        <begin position="143"/>
        <end position="165"/>
    </location>
</feature>
<keyword evidence="3" id="KW-1185">Reference proteome</keyword>
<gene>
    <name evidence="2" type="ordered locus">H16_B0944</name>
</gene>
<protein>
    <submittedName>
        <fullName evidence="2">Conserved hypothetical membrane protein</fullName>
    </submittedName>
</protein>
<dbReference type="eggNOG" id="COG4291">
    <property type="taxonomic scope" value="Bacteria"/>
</dbReference>
<feature type="transmembrane region" description="Helical" evidence="1">
    <location>
        <begin position="225"/>
        <end position="247"/>
    </location>
</feature>
<keyword evidence="1" id="KW-0472">Membrane</keyword>
<dbReference type="STRING" id="381666.H16_B0944"/>
<dbReference type="KEGG" id="reh:H16_B0944"/>
<evidence type="ECO:0000313" key="2">
    <source>
        <dbReference type="EMBL" id="CAJ95735.1"/>
    </source>
</evidence>
<dbReference type="HOGENOM" id="CLU_098677_1_0_4"/>
<accession>Q0K2N9</accession>
<dbReference type="AlphaFoldDB" id="Q0K2N9"/>
<dbReference type="RefSeq" id="WP_011616902.1">
    <property type="nucleotide sequence ID" value="NC_008314.1"/>
</dbReference>
<feature type="transmembrane region" description="Helical" evidence="1">
    <location>
        <begin position="116"/>
        <end position="137"/>
    </location>
</feature>
<reference evidence="2 3" key="1">
    <citation type="journal article" date="2006" name="Nat. Biotechnol.">
        <title>Genome sequence of the bioplastic-producing 'Knallgas' bacterium Ralstonia eutropha H16.</title>
        <authorList>
            <person name="Pohlmann A."/>
            <person name="Fricke W.F."/>
            <person name="Reinecke F."/>
            <person name="Kusian B."/>
            <person name="Liesegang H."/>
            <person name="Cramm R."/>
            <person name="Eitinger T."/>
            <person name="Ewering C."/>
            <person name="Potter M."/>
            <person name="Schwartz E."/>
            <person name="Strittmatter A."/>
            <person name="Voss I."/>
            <person name="Gottschalk G."/>
            <person name="Steinbuechel A."/>
            <person name="Friedrich B."/>
            <person name="Bowien B."/>
        </authorList>
    </citation>
    <scope>NUCLEOTIDE SEQUENCE [LARGE SCALE GENOMIC DNA]</scope>
    <source>
        <strain evidence="3">ATCC 17699 / DSM 428 / KCTC 22496 / NCIMB 10442 / H16 / Stanier 337</strain>
    </source>
</reference>
<dbReference type="Pfam" id="PF07077">
    <property type="entry name" value="DUF1345"/>
    <property type="match status" value="1"/>
</dbReference>
<feature type="transmembrane region" description="Helical" evidence="1">
    <location>
        <begin position="50"/>
        <end position="69"/>
    </location>
</feature>
<sequence length="250" mass="26878">MKGACSVTNCATARILFTHGQPPFLTKGHPDEYPMNRPARFAIGKRIAPARFLLCGAILIVATFAAGALGAEPRIALLIGFDLAALVFLGAALPLLRADAAAMRRTAEHNDANRTALLTITVLLSMVILVAIGTLIARPETPHWADIALIVATLILSWLFANTVFTLHYAHLYYLQTATGDQGGLQVPGVQHPSYWDFLYFSFTLGMTFQTSDVTIAGAHMRRVVLGHCVAAFLFNMGILAFTVNALGGL</sequence>